<proteinExistence type="predicted"/>
<keyword evidence="1" id="KW-1133">Transmembrane helix</keyword>
<keyword evidence="1" id="KW-0472">Membrane</keyword>
<reference evidence="2 3" key="1">
    <citation type="submission" date="2018-10" db="EMBL/GenBank/DDBJ databases">
        <title>Genome sequencing of Mucilaginibacter sp. HYN0043.</title>
        <authorList>
            <person name="Kim M."/>
            <person name="Yi H."/>
        </authorList>
    </citation>
    <scope>NUCLEOTIDE SEQUENCE [LARGE SCALE GENOMIC DNA]</scope>
    <source>
        <strain evidence="2 3">HYN0043</strain>
    </source>
</reference>
<organism evidence="2 3">
    <name type="scientific">Mucilaginibacter celer</name>
    <dbReference type="NCBI Taxonomy" id="2305508"/>
    <lineage>
        <taxon>Bacteria</taxon>
        <taxon>Pseudomonadati</taxon>
        <taxon>Bacteroidota</taxon>
        <taxon>Sphingobacteriia</taxon>
        <taxon>Sphingobacteriales</taxon>
        <taxon>Sphingobacteriaceae</taxon>
        <taxon>Mucilaginibacter</taxon>
    </lineage>
</organism>
<dbReference type="AlphaFoldDB" id="A0A494VM53"/>
<dbReference type="Proteomes" id="UP000270046">
    <property type="component" value="Chromosome"/>
</dbReference>
<keyword evidence="3" id="KW-1185">Reference proteome</keyword>
<protein>
    <submittedName>
        <fullName evidence="2">Uncharacterized protein</fullName>
    </submittedName>
</protein>
<evidence type="ECO:0000313" key="3">
    <source>
        <dbReference type="Proteomes" id="UP000270046"/>
    </source>
</evidence>
<evidence type="ECO:0000256" key="1">
    <source>
        <dbReference type="SAM" id="Phobius"/>
    </source>
</evidence>
<accession>A0A494VM53</accession>
<evidence type="ECO:0000313" key="2">
    <source>
        <dbReference type="EMBL" id="AYL96376.1"/>
    </source>
</evidence>
<sequence length="95" mass="11183">MKNLNYEVITGIRDLSFKKGFFFNPYYWRNNKLCFNPFSIHTNLKAYLQLYCLNNSNIMKPENQKLLVDILLTVSFVLIIALAIIMVYQPDISIN</sequence>
<keyword evidence="1" id="KW-0812">Transmembrane</keyword>
<dbReference type="KEGG" id="muh:HYN43_014205"/>
<gene>
    <name evidence="2" type="ORF">HYN43_014205</name>
</gene>
<dbReference type="EMBL" id="CP032869">
    <property type="protein sequence ID" value="AYL96376.1"/>
    <property type="molecule type" value="Genomic_DNA"/>
</dbReference>
<feature type="transmembrane region" description="Helical" evidence="1">
    <location>
        <begin position="66"/>
        <end position="88"/>
    </location>
</feature>
<name>A0A494VM53_9SPHI</name>